<evidence type="ECO:0000256" key="1">
    <source>
        <dbReference type="SAM" id="MobiDB-lite"/>
    </source>
</evidence>
<organism evidence="4 5">
    <name type="scientific">Ameca splendens</name>
    <dbReference type="NCBI Taxonomy" id="208324"/>
    <lineage>
        <taxon>Eukaryota</taxon>
        <taxon>Metazoa</taxon>
        <taxon>Chordata</taxon>
        <taxon>Craniata</taxon>
        <taxon>Vertebrata</taxon>
        <taxon>Euteleostomi</taxon>
        <taxon>Actinopterygii</taxon>
        <taxon>Neopterygii</taxon>
        <taxon>Teleostei</taxon>
        <taxon>Neoteleostei</taxon>
        <taxon>Acanthomorphata</taxon>
        <taxon>Ovalentaria</taxon>
        <taxon>Atherinomorphae</taxon>
        <taxon>Cyprinodontiformes</taxon>
        <taxon>Goodeidae</taxon>
        <taxon>Ameca</taxon>
    </lineage>
</organism>
<accession>A0ABV0XKN6</accession>
<keyword evidence="2" id="KW-0812">Transmembrane</keyword>
<feature type="chain" id="PRO_5045216788" evidence="3">
    <location>
        <begin position="22"/>
        <end position="117"/>
    </location>
</feature>
<comment type="caution">
    <text evidence="4">The sequence shown here is derived from an EMBL/GenBank/DDBJ whole genome shotgun (WGS) entry which is preliminary data.</text>
</comment>
<keyword evidence="3" id="KW-0732">Signal</keyword>
<protein>
    <submittedName>
        <fullName evidence="4">Uncharacterized protein</fullName>
    </submittedName>
</protein>
<reference evidence="4 5" key="1">
    <citation type="submission" date="2021-06" db="EMBL/GenBank/DDBJ databases">
        <authorList>
            <person name="Palmer J.M."/>
        </authorList>
    </citation>
    <scope>NUCLEOTIDE SEQUENCE [LARGE SCALE GENOMIC DNA]</scope>
    <source>
        <strain evidence="4 5">AS_MEX2019</strain>
        <tissue evidence="4">Muscle</tissue>
    </source>
</reference>
<keyword evidence="2" id="KW-0472">Membrane</keyword>
<sequence>MPFCGSIFLILINFFYQEVRGYSENIRPGSPGLTTRLLVLLLVLVVFHFIRNSSKLSKDTQTSLSPDTSSISSKAFLGQLRDIVPQACPGASPGPPPGGGVQEASDTDPQATSTDSS</sequence>
<feature type="region of interest" description="Disordered" evidence="1">
    <location>
        <begin position="85"/>
        <end position="117"/>
    </location>
</feature>
<name>A0ABV0XKN6_9TELE</name>
<evidence type="ECO:0000256" key="2">
    <source>
        <dbReference type="SAM" id="Phobius"/>
    </source>
</evidence>
<dbReference type="Proteomes" id="UP001469553">
    <property type="component" value="Unassembled WGS sequence"/>
</dbReference>
<gene>
    <name evidence="4" type="ORF">AMECASPLE_035581</name>
</gene>
<evidence type="ECO:0000256" key="3">
    <source>
        <dbReference type="SAM" id="SignalP"/>
    </source>
</evidence>
<evidence type="ECO:0000313" key="4">
    <source>
        <dbReference type="EMBL" id="MEQ2281958.1"/>
    </source>
</evidence>
<evidence type="ECO:0000313" key="5">
    <source>
        <dbReference type="Proteomes" id="UP001469553"/>
    </source>
</evidence>
<feature type="signal peptide" evidence="3">
    <location>
        <begin position="1"/>
        <end position="21"/>
    </location>
</feature>
<dbReference type="EMBL" id="JAHRIP010005341">
    <property type="protein sequence ID" value="MEQ2281958.1"/>
    <property type="molecule type" value="Genomic_DNA"/>
</dbReference>
<feature type="compositionally biased region" description="Polar residues" evidence="1">
    <location>
        <begin position="107"/>
        <end position="117"/>
    </location>
</feature>
<proteinExistence type="predicted"/>
<keyword evidence="5" id="KW-1185">Reference proteome</keyword>
<feature type="transmembrane region" description="Helical" evidence="2">
    <location>
        <begin position="33"/>
        <end position="50"/>
    </location>
</feature>
<keyword evidence="2" id="KW-1133">Transmembrane helix</keyword>